<evidence type="ECO:0000256" key="3">
    <source>
        <dbReference type="ARBA" id="ARBA00023015"/>
    </source>
</evidence>
<evidence type="ECO:0000259" key="7">
    <source>
        <dbReference type="PROSITE" id="PS51088"/>
    </source>
</evidence>
<dbReference type="GO" id="GO:0005667">
    <property type="term" value="C:transcription regulator complex"/>
    <property type="evidence" value="ECO:0007669"/>
    <property type="project" value="TreeGrafter"/>
</dbReference>
<dbReference type="AlphaFoldDB" id="A0A9P4P2I1"/>
<evidence type="ECO:0000256" key="5">
    <source>
        <dbReference type="ARBA" id="ARBA00023242"/>
    </source>
</evidence>
<evidence type="ECO:0000256" key="6">
    <source>
        <dbReference type="PROSITE-ProRule" id="PRU00505"/>
    </source>
</evidence>
<dbReference type="GO" id="GO:0000981">
    <property type="term" value="F:DNA-binding transcription factor activity, RNA polymerase II-specific"/>
    <property type="evidence" value="ECO:0007669"/>
    <property type="project" value="TreeGrafter"/>
</dbReference>
<organism evidence="8 9">
    <name type="scientific">Tothia fuscella</name>
    <dbReference type="NCBI Taxonomy" id="1048955"/>
    <lineage>
        <taxon>Eukaryota</taxon>
        <taxon>Fungi</taxon>
        <taxon>Dikarya</taxon>
        <taxon>Ascomycota</taxon>
        <taxon>Pezizomycotina</taxon>
        <taxon>Dothideomycetes</taxon>
        <taxon>Pleosporomycetidae</taxon>
        <taxon>Venturiales</taxon>
        <taxon>Cylindrosympodiaceae</taxon>
        <taxon>Tothia</taxon>
    </lineage>
</organism>
<dbReference type="EMBL" id="MU007013">
    <property type="protein sequence ID" value="KAF2435603.1"/>
    <property type="molecule type" value="Genomic_DNA"/>
</dbReference>
<dbReference type="GO" id="GO:0000978">
    <property type="term" value="F:RNA polymerase II cis-regulatory region sequence-specific DNA binding"/>
    <property type="evidence" value="ECO:0007669"/>
    <property type="project" value="TreeGrafter"/>
</dbReference>
<keyword evidence="3" id="KW-0805">Transcription regulation</keyword>
<dbReference type="InterPro" id="IPR000818">
    <property type="entry name" value="TEA/ATTS_dom"/>
</dbReference>
<dbReference type="SMART" id="SM00426">
    <property type="entry name" value="TEA"/>
    <property type="match status" value="1"/>
</dbReference>
<comment type="subcellular location">
    <subcellularLocation>
        <location evidence="1">Nucleus</location>
    </subcellularLocation>
</comment>
<keyword evidence="9" id="KW-1185">Reference proteome</keyword>
<dbReference type="InterPro" id="IPR050937">
    <property type="entry name" value="TEC1_TEAD_TF"/>
</dbReference>
<feature type="domain" description="TEA" evidence="7">
    <location>
        <begin position="112"/>
        <end position="188"/>
    </location>
</feature>
<evidence type="ECO:0000313" key="8">
    <source>
        <dbReference type="EMBL" id="KAF2435603.1"/>
    </source>
</evidence>
<protein>
    <recommendedName>
        <fullName evidence="7">TEA domain-containing protein</fullName>
    </recommendedName>
</protein>
<dbReference type="PRINTS" id="PR00065">
    <property type="entry name" value="TEADOMAIN"/>
</dbReference>
<accession>A0A9P4P2I1</accession>
<reference evidence="8" key="1">
    <citation type="journal article" date="2020" name="Stud. Mycol.">
        <title>101 Dothideomycetes genomes: a test case for predicting lifestyles and emergence of pathogens.</title>
        <authorList>
            <person name="Haridas S."/>
            <person name="Albert R."/>
            <person name="Binder M."/>
            <person name="Bloem J."/>
            <person name="Labutti K."/>
            <person name="Salamov A."/>
            <person name="Andreopoulos B."/>
            <person name="Baker S."/>
            <person name="Barry K."/>
            <person name="Bills G."/>
            <person name="Bluhm B."/>
            <person name="Cannon C."/>
            <person name="Castanera R."/>
            <person name="Culley D."/>
            <person name="Daum C."/>
            <person name="Ezra D."/>
            <person name="Gonzalez J."/>
            <person name="Henrissat B."/>
            <person name="Kuo A."/>
            <person name="Liang C."/>
            <person name="Lipzen A."/>
            <person name="Lutzoni F."/>
            <person name="Magnuson J."/>
            <person name="Mondo S."/>
            <person name="Nolan M."/>
            <person name="Ohm R."/>
            <person name="Pangilinan J."/>
            <person name="Park H.-J."/>
            <person name="Ramirez L."/>
            <person name="Alfaro M."/>
            <person name="Sun H."/>
            <person name="Tritt A."/>
            <person name="Yoshinaga Y."/>
            <person name="Zwiers L.-H."/>
            <person name="Turgeon B."/>
            <person name="Goodwin S."/>
            <person name="Spatafora J."/>
            <person name="Crous P."/>
            <person name="Grigoriev I."/>
        </authorList>
    </citation>
    <scope>NUCLEOTIDE SEQUENCE</scope>
    <source>
        <strain evidence="8">CBS 130266</strain>
    </source>
</reference>
<dbReference type="GO" id="GO:0005634">
    <property type="term" value="C:nucleus"/>
    <property type="evidence" value="ECO:0007669"/>
    <property type="project" value="UniProtKB-SubCell"/>
</dbReference>
<comment type="similarity">
    <text evidence="2">Belongs to the TEC1 family.</text>
</comment>
<dbReference type="OrthoDB" id="10006572at2759"/>
<evidence type="ECO:0000256" key="4">
    <source>
        <dbReference type="ARBA" id="ARBA00023163"/>
    </source>
</evidence>
<name>A0A9P4P2I1_9PEZI</name>
<evidence type="ECO:0000256" key="1">
    <source>
        <dbReference type="ARBA" id="ARBA00004123"/>
    </source>
</evidence>
<dbReference type="Proteomes" id="UP000800235">
    <property type="component" value="Unassembled WGS sequence"/>
</dbReference>
<feature type="DNA-binding region" description="TEA" evidence="6">
    <location>
        <begin position="112"/>
        <end position="188"/>
    </location>
</feature>
<dbReference type="InterPro" id="IPR038096">
    <property type="entry name" value="TEA/ATTS_sf"/>
</dbReference>
<dbReference type="Pfam" id="PF01285">
    <property type="entry name" value="TEA"/>
    <property type="match status" value="1"/>
</dbReference>
<dbReference type="Gene3D" id="6.10.20.40">
    <property type="entry name" value="TEA/ATTS domain"/>
    <property type="match status" value="1"/>
</dbReference>
<evidence type="ECO:0000256" key="2">
    <source>
        <dbReference type="ARBA" id="ARBA00008421"/>
    </source>
</evidence>
<proteinExistence type="inferred from homology"/>
<evidence type="ECO:0000313" key="9">
    <source>
        <dbReference type="Proteomes" id="UP000800235"/>
    </source>
</evidence>
<keyword evidence="4" id="KW-0804">Transcription</keyword>
<dbReference type="PROSITE" id="PS51088">
    <property type="entry name" value="TEA_2"/>
    <property type="match status" value="1"/>
</dbReference>
<gene>
    <name evidence="8" type="ORF">EJ08DRAFT_345539</name>
</gene>
<sequence length="728" mass="82591">MDHQRMSCILPSNAPALAGRRLHDSTIPSGVLQERCSNRQDDLSDLDIAFRKGETSRNDSVFFNDIRLNSYTDFEKKTPAQIISKSNKLWHEFLQCDAFKKYHKRPSKDAPPLEAKSIWPEHMEIAFCRALVYFPPIGRKKVTSTADSKLRGRNELIAEKIQLWTGEKRTRKQVSSHIQVLKPMVKDNKFIMQHLAGNEDDKRSRNRHNRANSSVYRRPYGHSMMQHQRCLPATLNSTPRSQLHGGLASPFNSLSAPVSRSHINTHMPFQFDMFVRNTDTDSLSAPLHNFTTLRESNAKLADIHISDTAHLFQNIPQLTSVELENLYKTQIIMAESTLKLMSGSLSKNAELGIQFELQTQASCDLNQYENFECSTRFFEAGKPLNKVTVGPIDYDRQYNRLGNVQFGSKFWAAKVMEVARRLRESREYRKRVQGSDSREEAIALEDAARRIEYEIRAQFLALTALQELTAIRKGNGERITLLLVCWKFEQTSRNCCGETTWRNVLLIPQPQQQQQMIMKEDNPKNEFEHMDLGLSQHDTSMGLQPPFEAQQSFDLNDLSTMALVNMASDPHNTQLYPANDVDFTGGHIHMCLAPDITMAAAVSLDPFHEPLQDVSDSQSQILYDNSQQWQPTSYSNPYFDQASTLSQLRAFTEGTAGHANIPFEGNNNNTHSTTPFDGTNIHTTTPFDGQNAHVVASFREGDREFAQAGASHVNDSAEEPLPSIEFMG</sequence>
<dbReference type="PANTHER" id="PTHR11834">
    <property type="entry name" value="TRANSCRIPTIONAL ENHANCER FACTOR TEF RELATED"/>
    <property type="match status" value="1"/>
</dbReference>
<comment type="caution">
    <text evidence="8">The sequence shown here is derived from an EMBL/GenBank/DDBJ whole genome shotgun (WGS) entry which is preliminary data.</text>
</comment>
<keyword evidence="5" id="KW-0539">Nucleus</keyword>
<dbReference type="PANTHER" id="PTHR11834:SF0">
    <property type="entry name" value="PROTEIN SCALLOPED"/>
    <property type="match status" value="1"/>
</dbReference>